<dbReference type="EnsemblProtists" id="EOD16938">
    <property type="protein sequence ID" value="EOD16938"/>
    <property type="gene ID" value="EMIHUDRAFT_124153"/>
</dbReference>
<protein>
    <recommendedName>
        <fullName evidence="1">Carbohydrate kinase PfkB domain-containing protein</fullName>
    </recommendedName>
</protein>
<dbReference type="Proteomes" id="UP000013827">
    <property type="component" value="Unassembled WGS sequence"/>
</dbReference>
<reference evidence="2" key="2">
    <citation type="submission" date="2024-10" db="UniProtKB">
        <authorList>
            <consortium name="EnsemblProtists"/>
        </authorList>
    </citation>
    <scope>IDENTIFICATION</scope>
</reference>
<dbReference type="PANTHER" id="PTHR46566">
    <property type="entry name" value="1-PHOSPHOFRUCTOKINASE-RELATED"/>
    <property type="match status" value="1"/>
</dbReference>
<dbReference type="InterPro" id="IPR029056">
    <property type="entry name" value="Ribokinase-like"/>
</dbReference>
<evidence type="ECO:0000313" key="2">
    <source>
        <dbReference type="EnsemblProtists" id="EOD16938"/>
    </source>
</evidence>
<dbReference type="Gene3D" id="3.40.1190.20">
    <property type="match status" value="1"/>
</dbReference>
<proteinExistence type="predicted"/>
<reference evidence="3" key="1">
    <citation type="journal article" date="2013" name="Nature">
        <title>Pan genome of the phytoplankton Emiliania underpins its global distribution.</title>
        <authorList>
            <person name="Read B.A."/>
            <person name="Kegel J."/>
            <person name="Klute M.J."/>
            <person name="Kuo A."/>
            <person name="Lefebvre S.C."/>
            <person name="Maumus F."/>
            <person name="Mayer C."/>
            <person name="Miller J."/>
            <person name="Monier A."/>
            <person name="Salamov A."/>
            <person name="Young J."/>
            <person name="Aguilar M."/>
            <person name="Claverie J.M."/>
            <person name="Frickenhaus S."/>
            <person name="Gonzalez K."/>
            <person name="Herman E.K."/>
            <person name="Lin Y.C."/>
            <person name="Napier J."/>
            <person name="Ogata H."/>
            <person name="Sarno A.F."/>
            <person name="Shmutz J."/>
            <person name="Schroeder D."/>
            <person name="de Vargas C."/>
            <person name="Verret F."/>
            <person name="von Dassow P."/>
            <person name="Valentin K."/>
            <person name="Van de Peer Y."/>
            <person name="Wheeler G."/>
            <person name="Dacks J.B."/>
            <person name="Delwiche C.F."/>
            <person name="Dyhrman S.T."/>
            <person name="Glockner G."/>
            <person name="John U."/>
            <person name="Richards T."/>
            <person name="Worden A.Z."/>
            <person name="Zhang X."/>
            <person name="Grigoriev I.V."/>
            <person name="Allen A.E."/>
            <person name="Bidle K."/>
            <person name="Borodovsky M."/>
            <person name="Bowler C."/>
            <person name="Brownlee C."/>
            <person name="Cock J.M."/>
            <person name="Elias M."/>
            <person name="Gladyshev V.N."/>
            <person name="Groth M."/>
            <person name="Guda C."/>
            <person name="Hadaegh A."/>
            <person name="Iglesias-Rodriguez M.D."/>
            <person name="Jenkins J."/>
            <person name="Jones B.M."/>
            <person name="Lawson T."/>
            <person name="Leese F."/>
            <person name="Lindquist E."/>
            <person name="Lobanov A."/>
            <person name="Lomsadze A."/>
            <person name="Malik S.B."/>
            <person name="Marsh M.E."/>
            <person name="Mackinder L."/>
            <person name="Mock T."/>
            <person name="Mueller-Roeber B."/>
            <person name="Pagarete A."/>
            <person name="Parker M."/>
            <person name="Probert I."/>
            <person name="Quesneville H."/>
            <person name="Raines C."/>
            <person name="Rensing S.A."/>
            <person name="Riano-Pachon D.M."/>
            <person name="Richier S."/>
            <person name="Rokitta S."/>
            <person name="Shiraiwa Y."/>
            <person name="Soanes D.M."/>
            <person name="van der Giezen M."/>
            <person name="Wahlund T.M."/>
            <person name="Williams B."/>
            <person name="Wilson W."/>
            <person name="Wolfe G."/>
            <person name="Wurch L.L."/>
        </authorList>
    </citation>
    <scope>NUCLEOTIDE SEQUENCE</scope>
</reference>
<dbReference type="KEGG" id="ehx:EMIHUDRAFT_124153"/>
<dbReference type="SUPFAM" id="SSF53613">
    <property type="entry name" value="Ribokinase-like"/>
    <property type="match status" value="1"/>
</dbReference>
<accession>A0A0D3J0A3</accession>
<sequence length="162" mass="17009">DGADPLLLLDGFKGVERVLASRRLDILKLNLDELLALTERSDADAAAAELFATVLTRPGCVLAVTDGPRPALIFLAGGGSASLRVPEIRCVNAIGAGDVCTSIFLYHAAVAREAGPLDLDAAASAFAWGLAAACARCLQELPTFEQAAVHAMRERIVIERRG</sequence>
<dbReference type="RefSeq" id="XP_005769367.1">
    <property type="nucleotide sequence ID" value="XM_005769310.1"/>
</dbReference>
<dbReference type="HOGENOM" id="CLU_1639824_0_0_1"/>
<organism evidence="2 3">
    <name type="scientific">Emiliania huxleyi (strain CCMP1516)</name>
    <dbReference type="NCBI Taxonomy" id="280463"/>
    <lineage>
        <taxon>Eukaryota</taxon>
        <taxon>Haptista</taxon>
        <taxon>Haptophyta</taxon>
        <taxon>Prymnesiophyceae</taxon>
        <taxon>Isochrysidales</taxon>
        <taxon>Noelaerhabdaceae</taxon>
        <taxon>Emiliania</taxon>
    </lineage>
</organism>
<name>A0A0D3J0A3_EMIH1</name>
<dbReference type="InterPro" id="IPR011611">
    <property type="entry name" value="PfkB_dom"/>
</dbReference>
<dbReference type="Pfam" id="PF00294">
    <property type="entry name" value="PfkB"/>
    <property type="match status" value="1"/>
</dbReference>
<dbReference type="AlphaFoldDB" id="A0A0D3J0A3"/>
<keyword evidence="3" id="KW-1185">Reference proteome</keyword>
<dbReference type="PANTHER" id="PTHR46566:SF2">
    <property type="entry name" value="ATP-DEPENDENT 6-PHOSPHOFRUCTOKINASE ISOZYME 2"/>
    <property type="match status" value="1"/>
</dbReference>
<evidence type="ECO:0000259" key="1">
    <source>
        <dbReference type="Pfam" id="PF00294"/>
    </source>
</evidence>
<feature type="domain" description="Carbohydrate kinase PfkB" evidence="1">
    <location>
        <begin position="24"/>
        <end position="110"/>
    </location>
</feature>
<dbReference type="GeneID" id="17263088"/>
<evidence type="ECO:0000313" key="3">
    <source>
        <dbReference type="Proteomes" id="UP000013827"/>
    </source>
</evidence>